<proteinExistence type="predicted"/>
<evidence type="ECO:0000313" key="2">
    <source>
        <dbReference type="Proteomes" id="UP001519287"/>
    </source>
</evidence>
<accession>A0ABS4IWJ7</accession>
<organism evidence="1 2">
    <name type="scientific">Paenibacillus eucommiae</name>
    <dbReference type="NCBI Taxonomy" id="1355755"/>
    <lineage>
        <taxon>Bacteria</taxon>
        <taxon>Bacillati</taxon>
        <taxon>Bacillota</taxon>
        <taxon>Bacilli</taxon>
        <taxon>Bacillales</taxon>
        <taxon>Paenibacillaceae</taxon>
        <taxon>Paenibacillus</taxon>
    </lineage>
</organism>
<evidence type="ECO:0000313" key="1">
    <source>
        <dbReference type="EMBL" id="MBP1990899.1"/>
    </source>
</evidence>
<name>A0ABS4IWJ7_9BACL</name>
<protein>
    <submittedName>
        <fullName evidence="1">Toxin CptA</fullName>
    </submittedName>
</protein>
<gene>
    <name evidence="1" type="ORF">J2Z66_002505</name>
</gene>
<dbReference type="RefSeq" id="WP_209971637.1">
    <property type="nucleotide sequence ID" value="NZ_JAGGLB010000006.1"/>
</dbReference>
<dbReference type="Proteomes" id="UP001519287">
    <property type="component" value="Unassembled WGS sequence"/>
</dbReference>
<comment type="caution">
    <text evidence="1">The sequence shown here is derived from an EMBL/GenBank/DDBJ whole genome shotgun (WGS) entry which is preliminary data.</text>
</comment>
<sequence length="104" mass="11943">MPNKTNEKHKPHYPSARGIRRACGKELYRAAKRLKTHITPEQMKQAETLYAKEVLLNLAFIVETGSNRKVLADWWEEHISAQIAAIWNVEIPALNRAFRESFGG</sequence>
<dbReference type="EMBL" id="JAGGLB010000006">
    <property type="protein sequence ID" value="MBP1990899.1"/>
    <property type="molecule type" value="Genomic_DNA"/>
</dbReference>
<keyword evidence="2" id="KW-1185">Reference proteome</keyword>
<reference evidence="1 2" key="1">
    <citation type="submission" date="2021-03" db="EMBL/GenBank/DDBJ databases">
        <title>Genomic Encyclopedia of Type Strains, Phase IV (KMG-IV): sequencing the most valuable type-strain genomes for metagenomic binning, comparative biology and taxonomic classification.</title>
        <authorList>
            <person name="Goeker M."/>
        </authorList>
    </citation>
    <scope>NUCLEOTIDE SEQUENCE [LARGE SCALE GENOMIC DNA]</scope>
    <source>
        <strain evidence="1 2">DSM 26048</strain>
    </source>
</reference>